<reference evidence="2 3" key="1">
    <citation type="submission" date="2020-08" db="EMBL/GenBank/DDBJ databases">
        <title>Sequencing the genomes of 1000 actinobacteria strains.</title>
        <authorList>
            <person name="Klenk H.-P."/>
        </authorList>
    </citation>
    <scope>NUCLEOTIDE SEQUENCE [LARGE SCALE GENOMIC DNA]</scope>
    <source>
        <strain evidence="2 3">DSM 20146</strain>
    </source>
</reference>
<dbReference type="AlphaFoldDB" id="A0A7W4UTA1"/>
<dbReference type="InterPro" id="IPR036390">
    <property type="entry name" value="WH_DNA-bd_sf"/>
</dbReference>
<dbReference type="PANTHER" id="PTHR33164">
    <property type="entry name" value="TRANSCRIPTIONAL REGULATOR, MARR FAMILY"/>
    <property type="match status" value="1"/>
</dbReference>
<name>A0A7W4UTA1_LEIAQ</name>
<dbReference type="InterPro" id="IPR039422">
    <property type="entry name" value="MarR/SlyA-like"/>
</dbReference>
<feature type="domain" description="HTH marR-type" evidence="1">
    <location>
        <begin position="31"/>
        <end position="132"/>
    </location>
</feature>
<sequence length="147" mass="15814">MAARDPESADRSAAVERIQSELTTIARRGTARVRREDETLSFVDQSLLSFIRANPGCRAVDIAGHFQLNRSTVSRQLGALAEFGLIAGADADSGRGHALVVTDRGRELLDRAAGSVRAALDERLTGWSADELVLFAGMLSRYNAIDG</sequence>
<evidence type="ECO:0000313" key="2">
    <source>
        <dbReference type="EMBL" id="MBB2965672.1"/>
    </source>
</evidence>
<dbReference type="Gene3D" id="1.10.10.10">
    <property type="entry name" value="Winged helix-like DNA-binding domain superfamily/Winged helix DNA-binding domain"/>
    <property type="match status" value="1"/>
</dbReference>
<dbReference type="InterPro" id="IPR036388">
    <property type="entry name" value="WH-like_DNA-bd_sf"/>
</dbReference>
<evidence type="ECO:0000313" key="3">
    <source>
        <dbReference type="Proteomes" id="UP000538196"/>
    </source>
</evidence>
<dbReference type="InterPro" id="IPR000835">
    <property type="entry name" value="HTH_MarR-typ"/>
</dbReference>
<proteinExistence type="predicted"/>
<dbReference type="Proteomes" id="UP000538196">
    <property type="component" value="Unassembled WGS sequence"/>
</dbReference>
<gene>
    <name evidence="2" type="ORF">FHX33_000404</name>
</gene>
<dbReference type="GO" id="GO:0003677">
    <property type="term" value="F:DNA binding"/>
    <property type="evidence" value="ECO:0007669"/>
    <property type="project" value="UniProtKB-KW"/>
</dbReference>
<dbReference type="RefSeq" id="WP_051337062.1">
    <property type="nucleotide sequence ID" value="NZ_JACHVP010000001.1"/>
</dbReference>
<comment type="caution">
    <text evidence="2">The sequence shown here is derived from an EMBL/GenBank/DDBJ whole genome shotgun (WGS) entry which is preliminary data.</text>
</comment>
<dbReference type="EMBL" id="JACHVP010000001">
    <property type="protein sequence ID" value="MBB2965672.1"/>
    <property type="molecule type" value="Genomic_DNA"/>
</dbReference>
<dbReference type="SUPFAM" id="SSF46785">
    <property type="entry name" value="Winged helix' DNA-binding domain"/>
    <property type="match status" value="1"/>
</dbReference>
<protein>
    <submittedName>
        <fullName evidence="2">DNA-binding MarR family transcriptional regulator</fullName>
    </submittedName>
</protein>
<dbReference type="SMART" id="SM00347">
    <property type="entry name" value="HTH_MARR"/>
    <property type="match status" value="1"/>
</dbReference>
<evidence type="ECO:0000259" key="1">
    <source>
        <dbReference type="SMART" id="SM00347"/>
    </source>
</evidence>
<dbReference type="GO" id="GO:0006950">
    <property type="term" value="P:response to stress"/>
    <property type="evidence" value="ECO:0007669"/>
    <property type="project" value="TreeGrafter"/>
</dbReference>
<dbReference type="PANTHER" id="PTHR33164:SF57">
    <property type="entry name" value="MARR-FAMILY TRANSCRIPTIONAL REGULATOR"/>
    <property type="match status" value="1"/>
</dbReference>
<accession>A0A7W4UTA1</accession>
<organism evidence="2 3">
    <name type="scientific">Leifsonia aquatica</name>
    <name type="common">Corynebacterium aquaticum</name>
    <dbReference type="NCBI Taxonomy" id="144185"/>
    <lineage>
        <taxon>Bacteria</taxon>
        <taxon>Bacillati</taxon>
        <taxon>Actinomycetota</taxon>
        <taxon>Actinomycetes</taxon>
        <taxon>Micrococcales</taxon>
        <taxon>Microbacteriaceae</taxon>
        <taxon>Leifsonia</taxon>
    </lineage>
</organism>
<keyword evidence="3" id="KW-1185">Reference proteome</keyword>
<dbReference type="GO" id="GO:0003700">
    <property type="term" value="F:DNA-binding transcription factor activity"/>
    <property type="evidence" value="ECO:0007669"/>
    <property type="project" value="InterPro"/>
</dbReference>
<keyword evidence="2" id="KW-0238">DNA-binding</keyword>